<dbReference type="AlphaFoldDB" id="A0A507AX68"/>
<dbReference type="GeneID" id="41972099"/>
<dbReference type="RefSeq" id="XP_030997086.1">
    <property type="nucleotide sequence ID" value="XM_031139086.1"/>
</dbReference>
<evidence type="ECO:0000313" key="1">
    <source>
        <dbReference type="EMBL" id="TPX15375.1"/>
    </source>
</evidence>
<protein>
    <submittedName>
        <fullName evidence="1">Uncharacterized protein</fullName>
    </submittedName>
</protein>
<dbReference type="EMBL" id="SKBQ01000022">
    <property type="protein sequence ID" value="TPX15375.1"/>
    <property type="molecule type" value="Genomic_DNA"/>
</dbReference>
<reference evidence="1 2" key="1">
    <citation type="submission" date="2019-06" db="EMBL/GenBank/DDBJ databases">
        <title>Draft genome sequence of the filamentous fungus Phialemoniopsis curvata isolated from diesel fuel.</title>
        <authorList>
            <person name="Varaljay V.A."/>
            <person name="Lyon W.J."/>
            <person name="Crouch A.L."/>
            <person name="Drake C.E."/>
            <person name="Hollomon J.M."/>
            <person name="Nadeau L.J."/>
            <person name="Nunn H.S."/>
            <person name="Stevenson B.S."/>
            <person name="Bojanowski C.L."/>
            <person name="Crookes-Goodson W.J."/>
        </authorList>
    </citation>
    <scope>NUCLEOTIDE SEQUENCE [LARGE SCALE GENOMIC DNA]</scope>
    <source>
        <strain evidence="1 2">D216</strain>
    </source>
</reference>
<proteinExistence type="predicted"/>
<organism evidence="1 2">
    <name type="scientific">Thyridium curvatum</name>
    <dbReference type="NCBI Taxonomy" id="1093900"/>
    <lineage>
        <taxon>Eukaryota</taxon>
        <taxon>Fungi</taxon>
        <taxon>Dikarya</taxon>
        <taxon>Ascomycota</taxon>
        <taxon>Pezizomycotina</taxon>
        <taxon>Sordariomycetes</taxon>
        <taxon>Sordariomycetidae</taxon>
        <taxon>Thyridiales</taxon>
        <taxon>Thyridiaceae</taxon>
        <taxon>Thyridium</taxon>
    </lineage>
</organism>
<dbReference type="Proteomes" id="UP000319257">
    <property type="component" value="Unassembled WGS sequence"/>
</dbReference>
<comment type="caution">
    <text evidence="1">The sequence shown here is derived from an EMBL/GenBank/DDBJ whole genome shotgun (WGS) entry which is preliminary data.</text>
</comment>
<dbReference type="InParanoid" id="A0A507AX68"/>
<evidence type="ECO:0000313" key="2">
    <source>
        <dbReference type="Proteomes" id="UP000319257"/>
    </source>
</evidence>
<sequence>MPSLYTDAPVPPILSERILFTISSLLRSRYEMEMPPWWEETTPVLTQLVDLGIKVSKYPSAFEVWRKHKAVAECVPQIDLIFSTINAQLLRSARDVTASRCGSGLLALFLGLVDGWLRACEEHVQAESSRYSVDASEFRRIYQQLDAITRLHVGGVRNNFNDLIRFFDMLQQIEG</sequence>
<name>A0A507AX68_9PEZI</name>
<dbReference type="OrthoDB" id="4741757at2759"/>
<gene>
    <name evidence="1" type="ORF">E0L32_004652</name>
</gene>
<accession>A0A507AX68</accession>
<keyword evidence="2" id="KW-1185">Reference proteome</keyword>